<dbReference type="InterPro" id="IPR040190">
    <property type="entry name" value="MURQ/GCKR"/>
</dbReference>
<dbReference type="InterPro" id="IPR046348">
    <property type="entry name" value="SIS_dom_sf"/>
</dbReference>
<comment type="similarity">
    <text evidence="1">Belongs to the eukaryotic-type N-acetylglucosamine kinase family.</text>
</comment>
<evidence type="ECO:0000313" key="8">
    <source>
        <dbReference type="EMBL" id="TQB73020.1"/>
    </source>
</evidence>
<evidence type="ECO:0000256" key="3">
    <source>
        <dbReference type="ARBA" id="ARBA00014974"/>
    </source>
</evidence>
<keyword evidence="9" id="KW-1185">Reference proteome</keyword>
<dbReference type="STRING" id="5098.A0A507QYV7"/>
<dbReference type="PROSITE" id="PS01272">
    <property type="entry name" value="GCKR"/>
    <property type="match status" value="1"/>
</dbReference>
<dbReference type="NCBIfam" id="NF009222">
    <property type="entry name" value="PRK12570.1"/>
    <property type="match status" value="1"/>
</dbReference>
<dbReference type="Proteomes" id="UP000319663">
    <property type="component" value="Unassembled WGS sequence"/>
</dbReference>
<sequence length="709" mass="74367">MGSHENIVLNGAINGVQSLGQLQTEASSPLARTIGSLDTQALCAAFNSEEARVSPAVAQCVPTIAALIDDLVPRLKAGGRLIYVGAGNSGRVGFMDCSELPVTFSAQPEQFLTVVAGGAEAIIRAREGAEDFEQDGIAELEAMQLTADDTVIGISASGRTPFVLGALRVALKKGNVLTAGITNVHPSAIGRLGVKHCISALVGPEFLAGSTRLKAGSAAKQILNMISTCSMVRLGKTYKGLMVDVRVKNHKLKARGRRIVRQVCEGSAMYVVDEKGIPSPDAIRMPEDKDGDAKLDVLIEKCGGSVKLACAVAISGLSPAAAKDHLDSVDGHLSLFVDKISAVPTKNRIPIGNTSDQEYFLSIDGGGTNCKVSIATKTGIVARASSGACNVNSVSIDELMENIRLATARAVELIPDRILQTDNPLRFTKVWAGLSGLYFAYDRETVASGLEKLFNASVEAGSLILSSDDALLKSYISIDDNVDGGISVIAGTGAVATAFKKSTATGEVVRVGRTGGWGCLLGDQGSAFDIGKRAVQAMLAGIEERQGEGSTASRQNQCTPLEAEILSRLNCSQAELLPYLLHGGTTGEQPKNRIASLATVVTQLGFREEGQGPDVRALAILKDAARALAKTIKPLTTKQICEPSSSVLVLAGGLMKLPQYRALVLEECSAEGIMPFKKIVVVDDASGPAAQLLASSTRKRKRNYGPEDV</sequence>
<accession>A0A507QYV7</accession>
<dbReference type="OrthoDB" id="311172at2759"/>
<dbReference type="InterPro" id="IPR005488">
    <property type="entry name" value="Etherase_MurQ"/>
</dbReference>
<dbReference type="SUPFAM" id="SSF53697">
    <property type="entry name" value="SIS domain"/>
    <property type="match status" value="1"/>
</dbReference>
<proteinExistence type="inferred from homology"/>
<dbReference type="CDD" id="cd24007">
    <property type="entry name" value="ASKHA_NBD_eukNAGK-like"/>
    <property type="match status" value="1"/>
</dbReference>
<dbReference type="GO" id="GO:0016803">
    <property type="term" value="F:ether hydrolase activity"/>
    <property type="evidence" value="ECO:0007669"/>
    <property type="project" value="TreeGrafter"/>
</dbReference>
<evidence type="ECO:0000256" key="5">
    <source>
        <dbReference type="ARBA" id="ARBA00023277"/>
    </source>
</evidence>
<dbReference type="InterPro" id="IPR005486">
    <property type="entry name" value="Glucokinase_regulatory_CS"/>
</dbReference>
<dbReference type="GO" id="GO:0046348">
    <property type="term" value="P:amino sugar catabolic process"/>
    <property type="evidence" value="ECO:0007669"/>
    <property type="project" value="InterPro"/>
</dbReference>
<dbReference type="Gene3D" id="1.10.8.1080">
    <property type="match status" value="1"/>
</dbReference>
<dbReference type="PANTHER" id="PTHR10088">
    <property type="entry name" value="GLUCOKINASE REGULATORY PROTEIN"/>
    <property type="match status" value="1"/>
</dbReference>
<evidence type="ECO:0000256" key="6">
    <source>
        <dbReference type="ARBA" id="ARBA00031123"/>
    </source>
</evidence>
<reference evidence="8 9" key="1">
    <citation type="submission" date="2019-06" db="EMBL/GenBank/DDBJ databases">
        <title>Wine fermentation using esterase from Monascus purpureus.</title>
        <authorList>
            <person name="Geng C."/>
            <person name="Zhang Y."/>
        </authorList>
    </citation>
    <scope>NUCLEOTIDE SEQUENCE [LARGE SCALE GENOMIC DNA]</scope>
    <source>
        <strain evidence="8">HQ1</strain>
    </source>
</reference>
<dbReference type="EC" id="2.7.1.59" evidence="2"/>
<keyword evidence="5" id="KW-0119">Carbohydrate metabolism</keyword>
<evidence type="ECO:0000256" key="2">
    <source>
        <dbReference type="ARBA" id="ARBA00012122"/>
    </source>
</evidence>
<evidence type="ECO:0000259" key="7">
    <source>
        <dbReference type="PROSITE" id="PS51464"/>
    </source>
</evidence>
<dbReference type="Pfam" id="PF22645">
    <property type="entry name" value="GKRP_SIS_N"/>
    <property type="match status" value="1"/>
</dbReference>
<dbReference type="Pfam" id="PF01869">
    <property type="entry name" value="BcrAD_BadFG"/>
    <property type="match status" value="1"/>
</dbReference>
<dbReference type="InterPro" id="IPR043129">
    <property type="entry name" value="ATPase_NBD"/>
</dbReference>
<evidence type="ECO:0000256" key="1">
    <source>
        <dbReference type="ARBA" id="ARBA00006198"/>
    </source>
</evidence>
<dbReference type="GO" id="GO:0097367">
    <property type="term" value="F:carbohydrate derivative binding"/>
    <property type="evidence" value="ECO:0007669"/>
    <property type="project" value="InterPro"/>
</dbReference>
<evidence type="ECO:0000313" key="9">
    <source>
        <dbReference type="Proteomes" id="UP000319663"/>
    </source>
</evidence>
<dbReference type="InterPro" id="IPR001347">
    <property type="entry name" value="SIS_dom"/>
</dbReference>
<dbReference type="PANTHER" id="PTHR10088:SF4">
    <property type="entry name" value="GLUCOKINASE REGULATORY PROTEIN"/>
    <property type="match status" value="1"/>
</dbReference>
<evidence type="ECO:0000256" key="4">
    <source>
        <dbReference type="ARBA" id="ARBA00023239"/>
    </source>
</evidence>
<dbReference type="GO" id="GO:0009254">
    <property type="term" value="P:peptidoglycan turnover"/>
    <property type="evidence" value="ECO:0007669"/>
    <property type="project" value="TreeGrafter"/>
</dbReference>
<protein>
    <recommendedName>
        <fullName evidence="3">N-acetyl-D-glucosamine kinase</fullName>
        <ecNumber evidence="2">2.7.1.59</ecNumber>
    </recommendedName>
    <alternativeName>
        <fullName evidence="6">GlcNAc kinase</fullName>
    </alternativeName>
</protein>
<keyword evidence="4" id="KW-0456">Lyase</keyword>
<dbReference type="InterPro" id="IPR002731">
    <property type="entry name" value="ATPase_BadF"/>
</dbReference>
<dbReference type="NCBIfam" id="NF003915">
    <property type="entry name" value="PRK05441.1"/>
    <property type="match status" value="1"/>
</dbReference>
<dbReference type="Gene3D" id="3.40.50.10490">
    <property type="entry name" value="Glucose-6-phosphate isomerase like protein, domain 1"/>
    <property type="match status" value="1"/>
</dbReference>
<dbReference type="PROSITE" id="PS51464">
    <property type="entry name" value="SIS"/>
    <property type="match status" value="1"/>
</dbReference>
<dbReference type="CDD" id="cd05007">
    <property type="entry name" value="SIS_Etherase"/>
    <property type="match status" value="1"/>
</dbReference>
<feature type="domain" description="SIS" evidence="7">
    <location>
        <begin position="71"/>
        <end position="236"/>
    </location>
</feature>
<name>A0A507QYV7_MONPU</name>
<organism evidence="8 9">
    <name type="scientific">Monascus purpureus</name>
    <name type="common">Red mold</name>
    <name type="synonym">Monascus anka</name>
    <dbReference type="NCBI Taxonomy" id="5098"/>
    <lineage>
        <taxon>Eukaryota</taxon>
        <taxon>Fungi</taxon>
        <taxon>Dikarya</taxon>
        <taxon>Ascomycota</taxon>
        <taxon>Pezizomycotina</taxon>
        <taxon>Eurotiomycetes</taxon>
        <taxon>Eurotiomycetidae</taxon>
        <taxon>Eurotiales</taxon>
        <taxon>Aspergillaceae</taxon>
        <taxon>Monascus</taxon>
    </lineage>
</organism>
<dbReference type="GO" id="GO:0045127">
    <property type="term" value="F:N-acetylglucosamine kinase activity"/>
    <property type="evidence" value="ECO:0007669"/>
    <property type="project" value="UniProtKB-EC"/>
</dbReference>
<dbReference type="SUPFAM" id="SSF53067">
    <property type="entry name" value="Actin-like ATPase domain"/>
    <property type="match status" value="2"/>
</dbReference>
<dbReference type="Gene3D" id="3.30.420.40">
    <property type="match status" value="2"/>
</dbReference>
<dbReference type="AlphaFoldDB" id="A0A507QYV7"/>
<dbReference type="EMBL" id="VIFY01000052">
    <property type="protein sequence ID" value="TQB73020.1"/>
    <property type="molecule type" value="Genomic_DNA"/>
</dbReference>
<dbReference type="GO" id="GO:0016835">
    <property type="term" value="F:carbon-oxygen lyase activity"/>
    <property type="evidence" value="ECO:0007669"/>
    <property type="project" value="InterPro"/>
</dbReference>
<gene>
    <name evidence="8" type="ORF">MPDQ_006270</name>
</gene>
<comment type="caution">
    <text evidence="8">The sequence shown here is derived from an EMBL/GenBank/DDBJ whole genome shotgun (WGS) entry which is preliminary data.</text>
</comment>